<name>A0A550BSG4_9AGAR</name>
<dbReference type="EMBL" id="VDMD01000130">
    <property type="protein sequence ID" value="TRM55484.1"/>
    <property type="molecule type" value="Genomic_DNA"/>
</dbReference>
<proteinExistence type="predicted"/>
<dbReference type="Proteomes" id="UP000320762">
    <property type="component" value="Unassembled WGS sequence"/>
</dbReference>
<evidence type="ECO:0000313" key="2">
    <source>
        <dbReference type="Proteomes" id="UP000320762"/>
    </source>
</evidence>
<reference evidence="1 2" key="1">
    <citation type="journal article" date="2019" name="New Phytol.">
        <title>Comparative genomics reveals unique wood-decay strategies and fruiting body development in the Schizophyllaceae.</title>
        <authorList>
            <person name="Almasi E."/>
            <person name="Sahu N."/>
            <person name="Krizsan K."/>
            <person name="Balint B."/>
            <person name="Kovacs G.M."/>
            <person name="Kiss B."/>
            <person name="Cseklye J."/>
            <person name="Drula E."/>
            <person name="Henrissat B."/>
            <person name="Nagy I."/>
            <person name="Chovatia M."/>
            <person name="Adam C."/>
            <person name="LaButti K."/>
            <person name="Lipzen A."/>
            <person name="Riley R."/>
            <person name="Grigoriev I.V."/>
            <person name="Nagy L.G."/>
        </authorList>
    </citation>
    <scope>NUCLEOTIDE SEQUENCE [LARGE SCALE GENOMIC DNA]</scope>
    <source>
        <strain evidence="1 2">NL-1724</strain>
    </source>
</reference>
<keyword evidence="2" id="KW-1185">Reference proteome</keyword>
<comment type="caution">
    <text evidence="1">The sequence shown here is derived from an EMBL/GenBank/DDBJ whole genome shotgun (WGS) entry which is preliminary data.</text>
</comment>
<protein>
    <submittedName>
        <fullName evidence="1">Uncharacterized protein</fullName>
    </submittedName>
</protein>
<gene>
    <name evidence="1" type="ORF">BD626DRAFT_61822</name>
</gene>
<organism evidence="1 2">
    <name type="scientific">Schizophyllum amplum</name>
    <dbReference type="NCBI Taxonomy" id="97359"/>
    <lineage>
        <taxon>Eukaryota</taxon>
        <taxon>Fungi</taxon>
        <taxon>Dikarya</taxon>
        <taxon>Basidiomycota</taxon>
        <taxon>Agaricomycotina</taxon>
        <taxon>Agaricomycetes</taxon>
        <taxon>Agaricomycetidae</taxon>
        <taxon>Agaricales</taxon>
        <taxon>Schizophyllaceae</taxon>
        <taxon>Schizophyllum</taxon>
    </lineage>
</organism>
<evidence type="ECO:0000313" key="1">
    <source>
        <dbReference type="EMBL" id="TRM55484.1"/>
    </source>
</evidence>
<sequence>MQPIGELPAPAPAKTAPVHLQVQPVAQMQMQPAMEMSPGGSQQQHPAARVRGGGAGKGCLLGCLGCCICCGSFAHADIPTNVLITTFPFFRMLRRHMRVFRRYHMLPVRDVLLRRPNHTIRRRHRIKRAQGVVASHFIRVSIYALHISSDAQRTVATHREEPKLYFLAMLSRSWCQDDRYSEQLCRNLTS</sequence>
<dbReference type="AlphaFoldDB" id="A0A550BSG4"/>
<accession>A0A550BSG4</accession>